<evidence type="ECO:0000313" key="12">
    <source>
        <dbReference type="EMBL" id="KAF5404770.1"/>
    </source>
</evidence>
<dbReference type="SMART" id="SM00228">
    <property type="entry name" value="PDZ"/>
    <property type="match status" value="1"/>
</dbReference>
<dbReference type="EMBL" id="LUCH01000589">
    <property type="protein sequence ID" value="KAF5404770.1"/>
    <property type="molecule type" value="Genomic_DNA"/>
</dbReference>
<dbReference type="SUPFAM" id="SSF50729">
    <property type="entry name" value="PH domain-like"/>
    <property type="match status" value="1"/>
</dbReference>
<accession>A0A8J4WUD0</accession>
<proteinExistence type="inferred from homology"/>
<reference evidence="12" key="1">
    <citation type="submission" date="2019-05" db="EMBL/GenBank/DDBJ databases">
        <title>Annotation for the trematode Paragonimus heterotremus.</title>
        <authorList>
            <person name="Choi Y.-J."/>
        </authorList>
    </citation>
    <scope>NUCLEOTIDE SEQUENCE</scope>
    <source>
        <strain evidence="12">LC</strain>
    </source>
</reference>
<dbReference type="Gene3D" id="2.30.42.10">
    <property type="match status" value="1"/>
</dbReference>
<dbReference type="SUPFAM" id="SSF52799">
    <property type="entry name" value="(Phosphotyrosine protein) phosphatases II"/>
    <property type="match status" value="1"/>
</dbReference>
<dbReference type="Pfam" id="PF09380">
    <property type="entry name" value="FERM_C"/>
    <property type="match status" value="1"/>
</dbReference>
<dbReference type="SUPFAM" id="SSF50156">
    <property type="entry name" value="PDZ domain-like"/>
    <property type="match status" value="1"/>
</dbReference>
<feature type="compositionally biased region" description="Acidic residues" evidence="7">
    <location>
        <begin position="714"/>
        <end position="725"/>
    </location>
</feature>
<dbReference type="PROSITE" id="PS50106">
    <property type="entry name" value="PDZ"/>
    <property type="match status" value="1"/>
</dbReference>
<feature type="compositionally biased region" description="Polar residues" evidence="7">
    <location>
        <begin position="536"/>
        <end position="553"/>
    </location>
</feature>
<dbReference type="InterPro" id="IPR016130">
    <property type="entry name" value="Tyr_Pase_AS"/>
</dbReference>
<dbReference type="Pfam" id="PF00102">
    <property type="entry name" value="Y_phosphatase"/>
    <property type="match status" value="1"/>
</dbReference>
<gene>
    <name evidence="12" type="ORF">PHET_01713</name>
</gene>
<feature type="domain" description="PDZ" evidence="11">
    <location>
        <begin position="623"/>
        <end position="695"/>
    </location>
</feature>
<dbReference type="AlphaFoldDB" id="A0A8J4WUD0"/>
<evidence type="ECO:0000256" key="2">
    <source>
        <dbReference type="ARBA" id="ARBA00009649"/>
    </source>
</evidence>
<feature type="region of interest" description="Disordered" evidence="7">
    <location>
        <begin position="317"/>
        <end position="451"/>
    </location>
</feature>
<dbReference type="InterPro" id="IPR003595">
    <property type="entry name" value="Tyr_Pase_cat"/>
</dbReference>
<evidence type="ECO:0000256" key="7">
    <source>
        <dbReference type="SAM" id="MobiDB-lite"/>
    </source>
</evidence>
<dbReference type="SMART" id="SM01196">
    <property type="entry name" value="FERM_C"/>
    <property type="match status" value="1"/>
</dbReference>
<dbReference type="GO" id="GO:0005856">
    <property type="term" value="C:cytoskeleton"/>
    <property type="evidence" value="ECO:0007669"/>
    <property type="project" value="UniProtKB-SubCell"/>
</dbReference>
<organism evidence="12 13">
    <name type="scientific">Paragonimus heterotremus</name>
    <dbReference type="NCBI Taxonomy" id="100268"/>
    <lineage>
        <taxon>Eukaryota</taxon>
        <taxon>Metazoa</taxon>
        <taxon>Spiralia</taxon>
        <taxon>Lophotrochozoa</taxon>
        <taxon>Platyhelminthes</taxon>
        <taxon>Trematoda</taxon>
        <taxon>Digenea</taxon>
        <taxon>Plagiorchiida</taxon>
        <taxon>Troglotremata</taxon>
        <taxon>Troglotrematidae</taxon>
        <taxon>Paragonimus</taxon>
    </lineage>
</organism>
<dbReference type="InterPro" id="IPR000299">
    <property type="entry name" value="FERM_domain"/>
</dbReference>
<dbReference type="InterPro" id="IPR011993">
    <property type="entry name" value="PH-like_dom_sf"/>
</dbReference>
<dbReference type="Proteomes" id="UP000748531">
    <property type="component" value="Unassembled WGS sequence"/>
</dbReference>
<dbReference type="PROSITE" id="PS50055">
    <property type="entry name" value="TYR_PHOSPHATASE_PTP"/>
    <property type="match status" value="1"/>
</dbReference>
<feature type="compositionally biased region" description="Basic and acidic residues" evidence="7">
    <location>
        <begin position="488"/>
        <end position="500"/>
    </location>
</feature>
<comment type="similarity">
    <text evidence="2">Belongs to the protein-tyrosine phosphatase family. Non-receptor class subfamily.</text>
</comment>
<feature type="compositionally biased region" description="Polar residues" evidence="7">
    <location>
        <begin position="276"/>
        <end position="298"/>
    </location>
</feature>
<evidence type="ECO:0000259" key="9">
    <source>
        <dbReference type="PROSITE" id="PS50056"/>
    </source>
</evidence>
<dbReference type="PROSITE" id="PS50057">
    <property type="entry name" value="FERM_3"/>
    <property type="match status" value="1"/>
</dbReference>
<keyword evidence="5" id="KW-0904">Protein phosphatase</keyword>
<comment type="subcellular location">
    <subcellularLocation>
        <location evidence="1">Cytoplasm</location>
        <location evidence="1">Cytoskeleton</location>
    </subcellularLocation>
</comment>
<feature type="compositionally biased region" description="Basic and acidic residues" evidence="7">
    <location>
        <begin position="562"/>
        <end position="577"/>
    </location>
</feature>
<evidence type="ECO:0000256" key="3">
    <source>
        <dbReference type="ARBA" id="ARBA00013064"/>
    </source>
</evidence>
<keyword evidence="13" id="KW-1185">Reference proteome</keyword>
<evidence type="ECO:0000256" key="5">
    <source>
        <dbReference type="ARBA" id="ARBA00022912"/>
    </source>
</evidence>
<dbReference type="PROSITE" id="PS00383">
    <property type="entry name" value="TYR_PHOSPHATASE_1"/>
    <property type="match status" value="1"/>
</dbReference>
<dbReference type="InterPro" id="IPR018980">
    <property type="entry name" value="FERM_PH-like_C"/>
</dbReference>
<dbReference type="Pfam" id="PF00595">
    <property type="entry name" value="PDZ"/>
    <property type="match status" value="1"/>
</dbReference>
<dbReference type="PROSITE" id="PS50056">
    <property type="entry name" value="TYR_PHOSPHATASE_2"/>
    <property type="match status" value="1"/>
</dbReference>
<feature type="compositionally biased region" description="Low complexity" evidence="7">
    <location>
        <begin position="369"/>
        <end position="382"/>
    </location>
</feature>
<evidence type="ECO:0000256" key="4">
    <source>
        <dbReference type="ARBA" id="ARBA00022490"/>
    </source>
</evidence>
<feature type="region of interest" description="Disordered" evidence="7">
    <location>
        <begin position="238"/>
        <end position="298"/>
    </location>
</feature>
<dbReference type="PANTHER" id="PTHR45706">
    <property type="entry name" value="TYROSINE-PROTEIN PHOSPHATASE"/>
    <property type="match status" value="1"/>
</dbReference>
<dbReference type="GO" id="GO:0004725">
    <property type="term" value="F:protein tyrosine phosphatase activity"/>
    <property type="evidence" value="ECO:0007669"/>
    <property type="project" value="UniProtKB-EC"/>
</dbReference>
<dbReference type="InterPro" id="IPR036034">
    <property type="entry name" value="PDZ_sf"/>
</dbReference>
<dbReference type="Gene3D" id="3.90.190.10">
    <property type="entry name" value="Protein tyrosine phosphatase superfamily"/>
    <property type="match status" value="1"/>
</dbReference>
<keyword evidence="5" id="KW-0378">Hydrolase</keyword>
<sequence length="1091" mass="118852">MMADVQDNSSSVLIGVSFAGITVFRAGKAGFQFPWSNVVSIRYKGKKFTVQLKSPNMAILPINGSVSALTRAPSNVTLTGPSPYPNSDTTLRHTYCFASTAQSKAFWQYAVACHAFFRVREPVVQSDSLFSRLSNRGGSAGTTSISATAVHAAISRVTSGFRRYFSIVRRNSLSTAGLSGPVGGVERTLSTVMELRRNSRASDRGFSRSNSRRSLRRSAVNSIAAVSFTQSTGLRTTSNLSLTADRQVGPGEDQIPSNPMPIKSYAQMPPGARVPATNTGSLRLPPATSSTSRPVPITQLGNATLTDDLTHSIQARQNSLNPGSSSRARKTPSLNEPTTGSNLTPSSRNSYIGSTAQVLSDKSSRPKLSKPSSPSMASGARSSQRRPPQAPQTTSASPALSGRGSEQVSPKPVGRSSEPRAKERRIHADLSTRASADLSFSDHSEDADNADFDRDEAARYWHVRRTQAVSRPTRLPSKGRATPSTMHESLHNRNESDVRMDASSNRSSRHANEYESTNLAASTEAMVNKSDPLRSKVNSRSNLGRQQLSASSKKTSDGTVIPRKESTSQPELHERAHASTVTHSKGSGHQTSSNFVRDPFHPGAPASENCSTVGPEVNEGLVWIRIRPDSHGHFGFNIRGGADFGSPIIVSRVAPNMPADLCIPRLSEGDQLIAINGRNVAGHTHAEVNSFIRGAREDQTGLLELLVKPSDYVTDDLNEDSEVPDSGDAPPLPPRTPQPSSRQSTAPLSGGPHRHSVLSSKRGSLVSYAQSLDGTEDPLLLSVLELECGLADGSILTRFEQLPRRKPGYTMNASRLNENILKNRYRDISPYDQTRVILQQGPGDYINASFVIMDFPKAGFTVNYIAAQGPLPCTYGSFWQMCWEQHVNVVVMLTAVSERGRVKCHQYWPDLGQVLNFSISNLQAVSNKQSKSTQRNDVILRVQTLREETTGDFAFRDFTLSHVSADASSTRSTSEVRRVTQLQYISWPDHGIPSSPTDLIAFIRKVREKRGNSSAPVVVHCSAGIGRTGVLITVETAMNLMERKQPVRPLELVQHMRAQRALLIQTTSQFQFVCETILKVFQHDYVDQTLN</sequence>
<evidence type="ECO:0000259" key="10">
    <source>
        <dbReference type="PROSITE" id="PS50057"/>
    </source>
</evidence>
<dbReference type="PRINTS" id="PR00700">
    <property type="entry name" value="PRTYPHPHTASE"/>
</dbReference>
<dbReference type="InterPro" id="IPR000242">
    <property type="entry name" value="PTP_cat"/>
</dbReference>
<feature type="compositionally biased region" description="Polar residues" evidence="7">
    <location>
        <begin position="579"/>
        <end position="595"/>
    </location>
</feature>
<feature type="compositionally biased region" description="Polar residues" evidence="7">
    <location>
        <begin position="391"/>
        <end position="408"/>
    </location>
</feature>
<evidence type="ECO:0000256" key="1">
    <source>
        <dbReference type="ARBA" id="ARBA00004245"/>
    </source>
</evidence>
<feature type="compositionally biased region" description="Polar residues" evidence="7">
    <location>
        <begin position="317"/>
        <end position="358"/>
    </location>
</feature>
<evidence type="ECO:0000259" key="11">
    <source>
        <dbReference type="PROSITE" id="PS50106"/>
    </source>
</evidence>
<dbReference type="Gene3D" id="2.30.29.30">
    <property type="entry name" value="Pleckstrin-homology domain (PH domain)/Phosphotyrosine-binding domain (PTB)"/>
    <property type="match status" value="1"/>
</dbReference>
<feature type="region of interest" description="Disordered" evidence="7">
    <location>
        <begin position="714"/>
        <end position="760"/>
    </location>
</feature>
<evidence type="ECO:0000259" key="8">
    <source>
        <dbReference type="PROSITE" id="PS50055"/>
    </source>
</evidence>
<keyword evidence="4" id="KW-0963">Cytoplasm</keyword>
<feature type="compositionally biased region" description="Basic and acidic residues" evidence="7">
    <location>
        <begin position="440"/>
        <end position="451"/>
    </location>
</feature>
<dbReference type="InterPro" id="IPR029021">
    <property type="entry name" value="Prot-tyrosine_phosphatase-like"/>
</dbReference>
<dbReference type="SMART" id="SM00404">
    <property type="entry name" value="PTPc_motif"/>
    <property type="match status" value="1"/>
</dbReference>
<comment type="caution">
    <text evidence="12">The sequence shown here is derived from an EMBL/GenBank/DDBJ whole genome shotgun (WGS) entry which is preliminary data.</text>
</comment>
<evidence type="ECO:0000256" key="6">
    <source>
        <dbReference type="ARBA" id="ARBA00023212"/>
    </source>
</evidence>
<feature type="domain" description="FERM" evidence="10">
    <location>
        <begin position="1"/>
        <end position="121"/>
    </location>
</feature>
<feature type="region of interest" description="Disordered" evidence="7">
    <location>
        <begin position="464"/>
        <end position="612"/>
    </location>
</feature>
<evidence type="ECO:0000313" key="13">
    <source>
        <dbReference type="Proteomes" id="UP000748531"/>
    </source>
</evidence>
<dbReference type="OrthoDB" id="5854685at2759"/>
<dbReference type="PANTHER" id="PTHR45706:SF4">
    <property type="entry name" value="TYROSINE-PROTEIN PHOSPHATASE"/>
    <property type="match status" value="1"/>
</dbReference>
<dbReference type="InterPro" id="IPR000387">
    <property type="entry name" value="Tyr_Pase_dom"/>
</dbReference>
<feature type="domain" description="Tyrosine specific protein phosphatases" evidence="9">
    <location>
        <begin position="997"/>
        <end position="1071"/>
    </location>
</feature>
<keyword evidence="6" id="KW-0206">Cytoskeleton</keyword>
<protein>
    <recommendedName>
        <fullName evidence="3">protein-tyrosine-phosphatase</fullName>
        <ecNumber evidence="3">3.1.3.48</ecNumber>
    </recommendedName>
</protein>
<feature type="domain" description="Tyrosine-protein phosphatase" evidence="8">
    <location>
        <begin position="795"/>
        <end position="1080"/>
    </location>
</feature>
<dbReference type="EC" id="3.1.3.48" evidence="3"/>
<dbReference type="SMART" id="SM00194">
    <property type="entry name" value="PTPc"/>
    <property type="match status" value="1"/>
</dbReference>
<name>A0A8J4WUD0_9TREM</name>
<feature type="compositionally biased region" description="Basic and acidic residues" evidence="7">
    <location>
        <begin position="417"/>
        <end position="430"/>
    </location>
</feature>
<dbReference type="InterPro" id="IPR001478">
    <property type="entry name" value="PDZ"/>
</dbReference>